<evidence type="ECO:0000313" key="2">
    <source>
        <dbReference type="EMBL" id="POR31067.1"/>
    </source>
</evidence>
<evidence type="ECO:0000313" key="3">
    <source>
        <dbReference type="Proteomes" id="UP000237481"/>
    </source>
</evidence>
<reference evidence="2 3" key="1">
    <citation type="submission" date="2018-01" db="EMBL/GenBank/DDBJ databases">
        <title>Harnessing the power of phylogenomics to disentangle the directionality and signatures of interkingdom host jumping in the parasitic fungal genus Tolypocladium.</title>
        <authorList>
            <person name="Quandt C.A."/>
            <person name="Patterson W."/>
            <person name="Spatafora J.W."/>
        </authorList>
    </citation>
    <scope>NUCLEOTIDE SEQUENCE [LARGE SCALE GENOMIC DNA]</scope>
    <source>
        <strain evidence="2 3">NRBC 100945</strain>
    </source>
</reference>
<gene>
    <name evidence="2" type="ORF">TPAR_08724</name>
</gene>
<comment type="caution">
    <text evidence="2">The sequence shown here is derived from an EMBL/GenBank/DDBJ whole genome shotgun (WGS) entry which is preliminary data.</text>
</comment>
<protein>
    <submittedName>
        <fullName evidence="2">Uncharacterized protein</fullName>
    </submittedName>
</protein>
<sequence>MLFLPLYSVAASPESYEAMGLSMLDNPGSPPDTAATGSRTPTMADVTGEASSGSHSQGPYFKTSDIPEDFDIDNYGSSAIEDRVIDPDDRLNRDMSVKAYVRPGYYMPEYPRPAPQTIASDGDQSNEKPRMDIYVTDYLEKWDKGNNEAEASKIENDGQDRGNCLSQVISGPARYASKQTFDVEAYVGSSPDPQGSNAGGGDAGLASQTPGPSAISGMQPSGVGTDARNRGSSNPITEAADGPNVWEGPRIDASELLNADIPYDLFGPVVPARDNSNRGNGGA</sequence>
<feature type="region of interest" description="Disordered" evidence="1">
    <location>
        <begin position="105"/>
        <end position="128"/>
    </location>
</feature>
<feature type="region of interest" description="Disordered" evidence="1">
    <location>
        <begin position="184"/>
        <end position="249"/>
    </location>
</feature>
<dbReference type="EMBL" id="PKSG01001105">
    <property type="protein sequence ID" value="POR31067.1"/>
    <property type="molecule type" value="Genomic_DNA"/>
</dbReference>
<dbReference type="Proteomes" id="UP000237481">
    <property type="component" value="Unassembled WGS sequence"/>
</dbReference>
<proteinExistence type="predicted"/>
<keyword evidence="3" id="KW-1185">Reference proteome</keyword>
<name>A0A2S4KLL7_9HYPO</name>
<feature type="compositionally biased region" description="Polar residues" evidence="1">
    <location>
        <begin position="206"/>
        <end position="219"/>
    </location>
</feature>
<organism evidence="2 3">
    <name type="scientific">Tolypocladium paradoxum</name>
    <dbReference type="NCBI Taxonomy" id="94208"/>
    <lineage>
        <taxon>Eukaryota</taxon>
        <taxon>Fungi</taxon>
        <taxon>Dikarya</taxon>
        <taxon>Ascomycota</taxon>
        <taxon>Pezizomycotina</taxon>
        <taxon>Sordariomycetes</taxon>
        <taxon>Hypocreomycetidae</taxon>
        <taxon>Hypocreales</taxon>
        <taxon>Ophiocordycipitaceae</taxon>
        <taxon>Tolypocladium</taxon>
    </lineage>
</organism>
<feature type="region of interest" description="Disordered" evidence="1">
    <location>
        <begin position="21"/>
        <end position="74"/>
    </location>
</feature>
<accession>A0A2S4KLL7</accession>
<evidence type="ECO:0000256" key="1">
    <source>
        <dbReference type="SAM" id="MobiDB-lite"/>
    </source>
</evidence>
<dbReference type="AlphaFoldDB" id="A0A2S4KLL7"/>